<dbReference type="InterPro" id="IPR035398">
    <property type="entry name" value="Bac_rhamnosid_C"/>
</dbReference>
<dbReference type="InterPro" id="IPR035396">
    <property type="entry name" value="Bac_rhamnosid6H"/>
</dbReference>
<gene>
    <name evidence="4" type="ORF">B0J12DRAFT_566619</name>
</gene>
<dbReference type="Proteomes" id="UP000774617">
    <property type="component" value="Unassembled WGS sequence"/>
</dbReference>
<evidence type="ECO:0000256" key="1">
    <source>
        <dbReference type="SAM" id="SignalP"/>
    </source>
</evidence>
<dbReference type="Gene3D" id="1.50.10.10">
    <property type="match status" value="1"/>
</dbReference>
<comment type="caution">
    <text evidence="4">The sequence shown here is derived from an EMBL/GenBank/DDBJ whole genome shotgun (WGS) entry which is preliminary data.</text>
</comment>
<feature type="domain" description="Alpha-L-rhamnosidase six-hairpin glycosidase" evidence="2">
    <location>
        <begin position="229"/>
        <end position="416"/>
    </location>
</feature>
<proteinExistence type="predicted"/>
<organism evidence="4 5">
    <name type="scientific">Macrophomina phaseolina</name>
    <dbReference type="NCBI Taxonomy" id="35725"/>
    <lineage>
        <taxon>Eukaryota</taxon>
        <taxon>Fungi</taxon>
        <taxon>Dikarya</taxon>
        <taxon>Ascomycota</taxon>
        <taxon>Pezizomycotina</taxon>
        <taxon>Dothideomycetes</taxon>
        <taxon>Dothideomycetes incertae sedis</taxon>
        <taxon>Botryosphaeriales</taxon>
        <taxon>Botryosphaeriaceae</taxon>
        <taxon>Macrophomina</taxon>
    </lineage>
</organism>
<dbReference type="InterPro" id="IPR008928">
    <property type="entry name" value="6-hairpin_glycosidase_sf"/>
</dbReference>
<dbReference type="SUPFAM" id="SSF48208">
    <property type="entry name" value="Six-hairpin glycosidases"/>
    <property type="match status" value="1"/>
</dbReference>
<reference evidence="4 5" key="1">
    <citation type="journal article" date="2021" name="Nat. Commun.">
        <title>Genetic determinants of endophytism in the Arabidopsis root mycobiome.</title>
        <authorList>
            <person name="Mesny F."/>
            <person name="Miyauchi S."/>
            <person name="Thiergart T."/>
            <person name="Pickel B."/>
            <person name="Atanasova L."/>
            <person name="Karlsson M."/>
            <person name="Huettel B."/>
            <person name="Barry K.W."/>
            <person name="Haridas S."/>
            <person name="Chen C."/>
            <person name="Bauer D."/>
            <person name="Andreopoulos W."/>
            <person name="Pangilinan J."/>
            <person name="LaButti K."/>
            <person name="Riley R."/>
            <person name="Lipzen A."/>
            <person name="Clum A."/>
            <person name="Drula E."/>
            <person name="Henrissat B."/>
            <person name="Kohler A."/>
            <person name="Grigoriev I.V."/>
            <person name="Martin F.M."/>
            <person name="Hacquard S."/>
        </authorList>
    </citation>
    <scope>NUCLEOTIDE SEQUENCE [LARGE SCALE GENOMIC DNA]</scope>
    <source>
        <strain evidence="4 5">MPI-SDFR-AT-0080</strain>
    </source>
</reference>
<dbReference type="PANTHER" id="PTHR34987">
    <property type="entry name" value="C, PUTATIVE (AFU_ORTHOLOGUE AFUA_3G02880)-RELATED"/>
    <property type="match status" value="1"/>
</dbReference>
<evidence type="ECO:0000259" key="2">
    <source>
        <dbReference type="Pfam" id="PF17389"/>
    </source>
</evidence>
<dbReference type="PANTHER" id="PTHR34987:SF6">
    <property type="entry name" value="ALPHA-L-RHAMNOSIDASE SIX-HAIRPIN GLYCOSIDASE DOMAIN-CONTAINING PROTEIN"/>
    <property type="match status" value="1"/>
</dbReference>
<protein>
    <submittedName>
        <fullName evidence="4">Alpha-L-rhamnosidase</fullName>
    </submittedName>
</protein>
<keyword evidence="1" id="KW-0732">Signal</keyword>
<feature type="chain" id="PRO_5045793956" evidence="1">
    <location>
        <begin position="23"/>
        <end position="666"/>
    </location>
</feature>
<feature type="signal peptide" evidence="1">
    <location>
        <begin position="1"/>
        <end position="22"/>
    </location>
</feature>
<dbReference type="Gene3D" id="2.60.420.10">
    <property type="entry name" value="Maltose phosphorylase, domain 3"/>
    <property type="match status" value="1"/>
</dbReference>
<evidence type="ECO:0000313" key="4">
    <source>
        <dbReference type="EMBL" id="KAH7060785.1"/>
    </source>
</evidence>
<feature type="domain" description="Alpha-L-rhamnosidase C-terminal" evidence="3">
    <location>
        <begin position="563"/>
        <end position="629"/>
    </location>
</feature>
<dbReference type="Pfam" id="PF17389">
    <property type="entry name" value="Bac_rhamnosid6H"/>
    <property type="match status" value="1"/>
</dbReference>
<dbReference type="InterPro" id="IPR012341">
    <property type="entry name" value="6hp_glycosidase-like_sf"/>
</dbReference>
<evidence type="ECO:0000259" key="3">
    <source>
        <dbReference type="Pfam" id="PF17390"/>
    </source>
</evidence>
<name>A0ABQ8GN13_9PEZI</name>
<accession>A0ABQ8GN13</accession>
<dbReference type="EMBL" id="JAGTJR010000005">
    <property type="protein sequence ID" value="KAH7060785.1"/>
    <property type="molecule type" value="Genomic_DNA"/>
</dbReference>
<evidence type="ECO:0000313" key="5">
    <source>
        <dbReference type="Proteomes" id="UP000774617"/>
    </source>
</evidence>
<dbReference type="Pfam" id="PF17390">
    <property type="entry name" value="Bac_rhamnosid_C"/>
    <property type="match status" value="1"/>
</dbReference>
<sequence>MNFACLLLYAAPTLLFSSSVSATKFSEYILAPSQRSVAPKTLREVHGTVNNPGALLLRPSNGTDAVFIGSNSSVTLDFGVNIGGTVEFDITSVSGTDEFLGFSFTESSLWISPYQGDSASNATYDSPLWFKIPSAGRYAAAKERQRGGFRYMSIWHNSTGSVSVKNLSVNFTASPEMVDLQKYPGYFNSDSEKLNRVWYAGAYTNQLCTADPAYGNALGIPGNDWYYNATISNGTSVLMDGAKRDRLVWPGDIAISGPSMFVSTNSLDGIKNGIDSLFVLQQADGRLPWAGTPFTRAGRFQFSFTYHLYTLLDLYDYVLFTGDVAYAQTHWDAYKRAMNWSLGTIDSSGMANVTSSNDWLRSGMGGHNANSIFYHTLNTGIQLATELNDSSVTARWSSAASSIRDAVNTRLWDPAQNLFFDNDTAAGQGLHPQDGNAWAVVSNITAQHPSRAPAISAALAARWVRPFGAPAPEAGATISPFATGFEVQAHYLAGHPERAEELVEFMWADFMLDDPRMTNSSFIEGYATDGTLHYAPYDNDARISHAHGWATGPTSALTFLGAGLRVTGPAGRTWEVRPRLGGIDRVEAGFVTPRGEFAVEWVVREGDAVTGSFRTPEGTSGTLILPLSGAGVALSGPSGAVQPSSKDNSTVVFADLPGGNYTVGSG</sequence>
<keyword evidence="5" id="KW-1185">Reference proteome</keyword>